<evidence type="ECO:0008006" key="3">
    <source>
        <dbReference type="Google" id="ProtNLM"/>
    </source>
</evidence>
<accession>A0A520XGD3</accession>
<sequence length="250" mass="29301">MIKKFLTASKEEIFYNFKKVFKNGIYKKTYFYLEGSNTDVLFNAHVDTVKRDNEFNIKRYGDFIYNRNGILGADDRAGVWIAYSLAKAGASILITDFEETTKAGVNAFCMDFNDIKHKLFVGLDRRGFREFVNYGYGSEDINRIFKKLGYKENIGSYSDVLTLSSRFSRFNVNLSAGFYNEHTAHEYLSLSSMHFTLKKCLRLINFQIPDIKINEYLTDDLDFPFAADFPELTREDLLQYRKYLFNEEEY</sequence>
<evidence type="ECO:0000313" key="2">
    <source>
        <dbReference type="Proteomes" id="UP000322454"/>
    </source>
</evidence>
<gene>
    <name evidence="1" type="ORF">EVJ48_01735</name>
</gene>
<dbReference type="Gene3D" id="3.40.630.10">
    <property type="entry name" value="Zn peptidases"/>
    <property type="match status" value="1"/>
</dbReference>
<evidence type="ECO:0000313" key="1">
    <source>
        <dbReference type="EMBL" id="RZV40239.1"/>
    </source>
</evidence>
<dbReference type="EMBL" id="SHMQ01000002">
    <property type="protein sequence ID" value="RZV40239.1"/>
    <property type="molecule type" value="Genomic_DNA"/>
</dbReference>
<proteinExistence type="predicted"/>
<organism evidence="1 2">
    <name type="scientific">Candidatus Acidulodesulfobacterium acidiphilum</name>
    <dbReference type="NCBI Taxonomy" id="2597224"/>
    <lineage>
        <taxon>Bacteria</taxon>
        <taxon>Deltaproteobacteria</taxon>
        <taxon>Candidatus Acidulodesulfobacterales</taxon>
        <taxon>Candidatus Acidulodesulfobacterium</taxon>
    </lineage>
</organism>
<name>A0A520XGD3_9DELT</name>
<dbReference type="Proteomes" id="UP000322454">
    <property type="component" value="Unassembled WGS sequence"/>
</dbReference>
<reference evidence="1 2" key="1">
    <citation type="submission" date="2019-01" db="EMBL/GenBank/DDBJ databases">
        <title>Insights into ecological role of a new deltaproteobacterial order Candidatus Sinidesulfobacterales (Sva0485) by metagenomics and metatranscriptomics.</title>
        <authorList>
            <person name="Tan S."/>
            <person name="Liu J."/>
            <person name="Fang Y."/>
            <person name="Hedlund B."/>
            <person name="Lian Z.-H."/>
            <person name="Huang L.-Y."/>
            <person name="Li J.-T."/>
            <person name="Huang L.-N."/>
            <person name="Li W.-J."/>
            <person name="Jiang H.-C."/>
            <person name="Dong H.-L."/>
            <person name="Shu W.-S."/>
        </authorList>
    </citation>
    <scope>NUCLEOTIDE SEQUENCE [LARGE SCALE GENOMIC DNA]</scope>
    <source>
        <strain evidence="1">AP4</strain>
    </source>
</reference>
<dbReference type="SUPFAM" id="SSF53187">
    <property type="entry name" value="Zn-dependent exopeptidases"/>
    <property type="match status" value="1"/>
</dbReference>
<dbReference type="AlphaFoldDB" id="A0A520XGD3"/>
<protein>
    <recommendedName>
        <fullName evidence="3">M28 family peptidase</fullName>
    </recommendedName>
</protein>
<comment type="caution">
    <text evidence="1">The sequence shown here is derived from an EMBL/GenBank/DDBJ whole genome shotgun (WGS) entry which is preliminary data.</text>
</comment>